<proteinExistence type="inferred from homology"/>
<evidence type="ECO:0000259" key="10">
    <source>
        <dbReference type="Pfam" id="PF05193"/>
    </source>
</evidence>
<evidence type="ECO:0000259" key="9">
    <source>
        <dbReference type="Pfam" id="PF00675"/>
    </source>
</evidence>
<gene>
    <name evidence="12" type="ORF">LOD99_4782</name>
</gene>
<keyword evidence="4" id="KW-0479">Metal-binding</keyword>
<evidence type="ECO:0000256" key="2">
    <source>
        <dbReference type="ARBA" id="ARBA00007261"/>
    </source>
</evidence>
<dbReference type="InterPro" id="IPR007863">
    <property type="entry name" value="Peptidase_M16_C"/>
</dbReference>
<keyword evidence="8" id="KW-0472">Membrane</keyword>
<feature type="domain" description="Peptidase M16 N-terminal" evidence="9">
    <location>
        <begin position="136"/>
        <end position="260"/>
    </location>
</feature>
<keyword evidence="8" id="KW-1133">Transmembrane helix</keyword>
<dbReference type="FunFam" id="3.30.830.10:FF:000012">
    <property type="entry name" value="Protease 3"/>
    <property type="match status" value="1"/>
</dbReference>
<evidence type="ECO:0000256" key="4">
    <source>
        <dbReference type="ARBA" id="ARBA00022723"/>
    </source>
</evidence>
<dbReference type="Proteomes" id="UP001165289">
    <property type="component" value="Unassembled WGS sequence"/>
</dbReference>
<dbReference type="GO" id="GO:0046872">
    <property type="term" value="F:metal ion binding"/>
    <property type="evidence" value="ECO:0007669"/>
    <property type="project" value="UniProtKB-KW"/>
</dbReference>
<dbReference type="Gene3D" id="3.30.830.10">
    <property type="entry name" value="Metalloenzyme, LuxS/M16 peptidase-like"/>
    <property type="match status" value="4"/>
</dbReference>
<feature type="domain" description="Peptidase M16 C-terminal" evidence="10">
    <location>
        <begin position="298"/>
        <end position="455"/>
    </location>
</feature>
<evidence type="ECO:0000259" key="11">
    <source>
        <dbReference type="Pfam" id="PF22456"/>
    </source>
</evidence>
<comment type="caution">
    <text evidence="12">The sequence shown here is derived from an EMBL/GenBank/DDBJ whole genome shotgun (WGS) entry which is preliminary data.</text>
</comment>
<keyword evidence="13" id="KW-1185">Reference proteome</keyword>
<evidence type="ECO:0000256" key="3">
    <source>
        <dbReference type="ARBA" id="ARBA00022670"/>
    </source>
</evidence>
<sequence>MTARNTRYRNVSEDSTDEDIHIEDDTIPLSSQPDEDLSNLNVNTHSKVKSYQLCKVKHREKCAAITFTLLTLGFAIITMTLIYVSAFALRHDHVLDNGGSDPDIQNCIHAHLSNGIILPLLDKKTYLYKQLNNSLRVLVISDPDTKVSGASLSILSGSFNEGPVPGLAHFCEHLLFLGNKKYQLPDAFMTYVAEHNGFTNAYTDLGITNFYFQVESDFFFQALDMFSNLFIHPLFNFEYIQKEINAVNSEYELDKFSDEWRLFRLLQLGSNESHPFHQFNIGNTETLNITNIQSYVSSYFYKYFSSNLMTVVLYGSENITTLSQIAELRFGIVPNLNLFERIYLPPYSSLPTFILAQALEQTNAIILVFQLPSFTKYFNYSPNFILYLLDFPGSIGFISSMRQSGLVDDIHVTTQQLVSSTLLKITILVQSKLIFDQKWFFLVESFFSYIQQIRQLNSNLMEEMFDSWKKVNSFKFDYELNGSQKVSSIVSNLARQMQFIHSTKDLLLPPCSLLFNYTFISTTLLSQIKPSNLLIIMYSNEFNSSDNQGWRNLTMNDQYFDIDFVVYPINSDYVSKWDSVNSSAFVLPDDNFIPSILRVEPSLSEGFNPELSLFGSLVIWHLYNSKFSDPYIKFSCILDTSDKYYNLEHYTALQLFKFIIYTIFPDEMYMYQNFYSLSIPIPNYFNRLSLNFEGYSDNILFESFIDKATDILTNSSFLTNSYAYTIAYNMYSNTLANYFKQSTAVDLVIDNFKLLFFPTAYKIVDIYESLQNITKDKFIHYLYETNTNSFLTCFSFGNVDKSLSLRTGNKIQQEFGSDLMISPVIQQLTHLCQGVNYTFSRNNSNSQDLNSVIDVVYQFGSICGVKKLGDSCNTTQLQSYVLLKLLVSIMSTHFFSILRTEEQLGYLVQNFIWTESDEIFLHFLIESPYNSPDYLEERIDHFLLNFSKTLGSIPLDNWDDIISAYNQTILVEPNSFDTAFESVWSEISTRQYQFSRNSQIKDILNTITATEIISYFHMIFFDAPVPRVNFKLFAHHLHQTTQSINTHDLDYDTINIFKQNLNC</sequence>
<organism evidence="12 13">
    <name type="scientific">Oopsacas minuta</name>
    <dbReference type="NCBI Taxonomy" id="111878"/>
    <lineage>
        <taxon>Eukaryota</taxon>
        <taxon>Metazoa</taxon>
        <taxon>Porifera</taxon>
        <taxon>Hexactinellida</taxon>
        <taxon>Hexasterophora</taxon>
        <taxon>Lyssacinosida</taxon>
        <taxon>Leucopsacidae</taxon>
        <taxon>Oopsacas</taxon>
    </lineage>
</organism>
<dbReference type="InterPro" id="IPR011765">
    <property type="entry name" value="Pept_M16_N"/>
</dbReference>
<dbReference type="EMBL" id="JAKMXF010000301">
    <property type="protein sequence ID" value="KAI6651903.1"/>
    <property type="molecule type" value="Genomic_DNA"/>
</dbReference>
<dbReference type="GO" id="GO:0005739">
    <property type="term" value="C:mitochondrion"/>
    <property type="evidence" value="ECO:0007669"/>
    <property type="project" value="TreeGrafter"/>
</dbReference>
<reference evidence="12 13" key="1">
    <citation type="journal article" date="2023" name="BMC Biol.">
        <title>The compact genome of the sponge Oopsacas minuta (Hexactinellida) is lacking key metazoan core genes.</title>
        <authorList>
            <person name="Santini S."/>
            <person name="Schenkelaars Q."/>
            <person name="Jourda C."/>
            <person name="Duchesne M."/>
            <person name="Belahbib H."/>
            <person name="Rocher C."/>
            <person name="Selva M."/>
            <person name="Riesgo A."/>
            <person name="Vervoort M."/>
            <person name="Leys S.P."/>
            <person name="Kodjabachian L."/>
            <person name="Le Bivic A."/>
            <person name="Borchiellini C."/>
            <person name="Claverie J.M."/>
            <person name="Renard E."/>
        </authorList>
    </citation>
    <scope>NUCLEOTIDE SEQUENCE [LARGE SCALE GENOMIC DNA]</scope>
    <source>
        <strain evidence="12">SPO-2</strain>
    </source>
</reference>
<evidence type="ECO:0000256" key="8">
    <source>
        <dbReference type="SAM" id="Phobius"/>
    </source>
</evidence>
<keyword evidence="5" id="KW-0378">Hydrolase</keyword>
<dbReference type="GO" id="GO:0005829">
    <property type="term" value="C:cytosol"/>
    <property type="evidence" value="ECO:0007669"/>
    <property type="project" value="TreeGrafter"/>
</dbReference>
<keyword evidence="7" id="KW-0482">Metalloprotease</keyword>
<evidence type="ECO:0000256" key="7">
    <source>
        <dbReference type="ARBA" id="ARBA00023049"/>
    </source>
</evidence>
<keyword evidence="3" id="KW-0645">Protease</keyword>
<dbReference type="GO" id="GO:0043171">
    <property type="term" value="P:peptide catabolic process"/>
    <property type="evidence" value="ECO:0007669"/>
    <property type="project" value="TreeGrafter"/>
</dbReference>
<dbReference type="Pfam" id="PF05193">
    <property type="entry name" value="Peptidase_M16_C"/>
    <property type="match status" value="1"/>
</dbReference>
<dbReference type="PANTHER" id="PTHR43690:SF18">
    <property type="entry name" value="INSULIN-DEGRADING ENZYME-RELATED"/>
    <property type="match status" value="1"/>
</dbReference>
<dbReference type="GO" id="GO:0051603">
    <property type="term" value="P:proteolysis involved in protein catabolic process"/>
    <property type="evidence" value="ECO:0007669"/>
    <property type="project" value="TreeGrafter"/>
</dbReference>
<dbReference type="InterPro" id="IPR011249">
    <property type="entry name" value="Metalloenz_LuxS/M16"/>
</dbReference>
<dbReference type="PANTHER" id="PTHR43690">
    <property type="entry name" value="NARDILYSIN"/>
    <property type="match status" value="1"/>
</dbReference>
<dbReference type="Pfam" id="PF22456">
    <property type="entry name" value="PqqF-like_C_4"/>
    <property type="match status" value="1"/>
</dbReference>
<feature type="domain" description="Coenzyme PQQ synthesis protein F-like C-terminal lobe" evidence="11">
    <location>
        <begin position="885"/>
        <end position="984"/>
    </location>
</feature>
<evidence type="ECO:0000256" key="1">
    <source>
        <dbReference type="ARBA" id="ARBA00001947"/>
    </source>
</evidence>
<dbReference type="AlphaFoldDB" id="A0AAV7JSN8"/>
<dbReference type="InterPro" id="IPR050626">
    <property type="entry name" value="Peptidase_M16"/>
</dbReference>
<dbReference type="Pfam" id="PF00675">
    <property type="entry name" value="Peptidase_M16"/>
    <property type="match status" value="1"/>
</dbReference>
<evidence type="ECO:0000256" key="5">
    <source>
        <dbReference type="ARBA" id="ARBA00022801"/>
    </source>
</evidence>
<protein>
    <submittedName>
        <fullName evidence="12">Insulin-degrading enzyme</fullName>
    </submittedName>
</protein>
<comment type="similarity">
    <text evidence="2">Belongs to the peptidase M16 family.</text>
</comment>
<dbReference type="GO" id="GO:0004222">
    <property type="term" value="F:metalloendopeptidase activity"/>
    <property type="evidence" value="ECO:0007669"/>
    <property type="project" value="TreeGrafter"/>
</dbReference>
<feature type="transmembrane region" description="Helical" evidence="8">
    <location>
        <begin position="62"/>
        <end position="84"/>
    </location>
</feature>
<evidence type="ECO:0000313" key="12">
    <source>
        <dbReference type="EMBL" id="KAI6651903.1"/>
    </source>
</evidence>
<accession>A0AAV7JSN8</accession>
<keyword evidence="6" id="KW-0862">Zinc</keyword>
<dbReference type="InterPro" id="IPR054734">
    <property type="entry name" value="PqqF-like_C_4"/>
</dbReference>
<name>A0AAV7JSN8_9METZ</name>
<evidence type="ECO:0000313" key="13">
    <source>
        <dbReference type="Proteomes" id="UP001165289"/>
    </source>
</evidence>
<comment type="cofactor">
    <cofactor evidence="1">
        <name>Zn(2+)</name>
        <dbReference type="ChEBI" id="CHEBI:29105"/>
    </cofactor>
</comment>
<keyword evidence="8" id="KW-0812">Transmembrane</keyword>
<evidence type="ECO:0000256" key="6">
    <source>
        <dbReference type="ARBA" id="ARBA00022833"/>
    </source>
</evidence>
<dbReference type="SUPFAM" id="SSF63411">
    <property type="entry name" value="LuxS/MPP-like metallohydrolase"/>
    <property type="match status" value="4"/>
</dbReference>